<feature type="transmembrane region" description="Helical" evidence="1">
    <location>
        <begin position="103"/>
        <end position="122"/>
    </location>
</feature>
<evidence type="ECO:0000313" key="2">
    <source>
        <dbReference type="EMBL" id="RKN86167.1"/>
    </source>
</evidence>
<keyword evidence="1" id="KW-1133">Transmembrane helix</keyword>
<accession>A0A3B0CQX9</accession>
<dbReference type="InterPro" id="IPR046192">
    <property type="entry name" value="DUF6220"/>
</dbReference>
<reference evidence="2 3" key="1">
    <citation type="journal article" date="2007" name="Int. J. Syst. Evol. Microbiol.">
        <title>Paenibacillus ginsengarvi sp. nov., isolated from soil from ginseng cultivation.</title>
        <authorList>
            <person name="Yoon M.H."/>
            <person name="Ten L.N."/>
            <person name="Im W.T."/>
        </authorList>
    </citation>
    <scope>NUCLEOTIDE SEQUENCE [LARGE SCALE GENOMIC DNA]</scope>
    <source>
        <strain evidence="2 3">KCTC 13059</strain>
    </source>
</reference>
<feature type="transmembrane region" description="Helical" evidence="1">
    <location>
        <begin position="153"/>
        <end position="175"/>
    </location>
</feature>
<sequence length="192" mass="20986">MLFKLAVKRLREEDTVVIVDTGDGIIQFGYESEDLKMSNLSVDRKESKAEDRTVERTALSPLVVVARLVFKAAVKIFAICIMIQVFLAGLAVFWSPAQWASHTGFARLLILVSILLLALSFIARLPLSLRMRSAGLFGIIILIAVSAKLPSGIGYLSALHPVLALLLFFGTVSLIQKTDVITKQKESAKQSG</sequence>
<protein>
    <submittedName>
        <fullName evidence="2">Uncharacterized protein</fullName>
    </submittedName>
</protein>
<comment type="caution">
    <text evidence="2">The sequence shown here is derived from an EMBL/GenBank/DDBJ whole genome shotgun (WGS) entry which is preliminary data.</text>
</comment>
<feature type="transmembrane region" description="Helical" evidence="1">
    <location>
        <begin position="76"/>
        <end position="97"/>
    </location>
</feature>
<evidence type="ECO:0000313" key="3">
    <source>
        <dbReference type="Proteomes" id="UP000282311"/>
    </source>
</evidence>
<keyword evidence="1" id="KW-0812">Transmembrane</keyword>
<feature type="transmembrane region" description="Helical" evidence="1">
    <location>
        <begin position="129"/>
        <end position="147"/>
    </location>
</feature>
<dbReference type="EMBL" id="RBAH01000002">
    <property type="protein sequence ID" value="RKN86167.1"/>
    <property type="molecule type" value="Genomic_DNA"/>
</dbReference>
<dbReference type="Pfam" id="PF19728">
    <property type="entry name" value="DUF6220"/>
    <property type="match status" value="1"/>
</dbReference>
<dbReference type="Proteomes" id="UP000282311">
    <property type="component" value="Unassembled WGS sequence"/>
</dbReference>
<evidence type="ECO:0000256" key="1">
    <source>
        <dbReference type="SAM" id="Phobius"/>
    </source>
</evidence>
<keyword evidence="1" id="KW-0472">Membrane</keyword>
<name>A0A3B0CQX9_9BACL</name>
<gene>
    <name evidence="2" type="ORF">D7M11_03925</name>
</gene>
<organism evidence="2 3">
    <name type="scientific">Paenibacillus ginsengarvi</name>
    <dbReference type="NCBI Taxonomy" id="400777"/>
    <lineage>
        <taxon>Bacteria</taxon>
        <taxon>Bacillati</taxon>
        <taxon>Bacillota</taxon>
        <taxon>Bacilli</taxon>
        <taxon>Bacillales</taxon>
        <taxon>Paenibacillaceae</taxon>
        <taxon>Paenibacillus</taxon>
    </lineage>
</organism>
<keyword evidence="3" id="KW-1185">Reference proteome</keyword>
<dbReference type="AlphaFoldDB" id="A0A3B0CQX9"/>
<proteinExistence type="predicted"/>